<sequence>MAMAFTAWFTAWGPMACTSTSPLVRKSAAMAPATELGRDLEETRNVSTLTS</sequence>
<reference evidence="1 2" key="1">
    <citation type="journal article" date="2022" name="Microbiol. Resour. Announc.">
        <title>Complete Genome Sequences of Thermus Strains Isolated from Senami Hot Spring in Japan.</title>
        <authorList>
            <person name="Miyazaki K."/>
        </authorList>
    </citation>
    <scope>NUCLEOTIDE SEQUENCE [LARGE SCALE GENOMIC DNA]</scope>
    <source>
        <strain evidence="1 2">SNM4-1</strain>
    </source>
</reference>
<evidence type="ECO:0000313" key="2">
    <source>
        <dbReference type="Proteomes" id="UP000831120"/>
    </source>
</evidence>
<name>A0ABN6NI77_THEBO</name>
<dbReference type="EMBL" id="AP025593">
    <property type="protein sequence ID" value="BDG16055.1"/>
    <property type="molecule type" value="Genomic_DNA"/>
</dbReference>
<dbReference type="Proteomes" id="UP000831120">
    <property type="component" value="Chromosome"/>
</dbReference>
<accession>A0ABN6NI77</accession>
<protein>
    <submittedName>
        <fullName evidence="1">Uncharacterized protein</fullName>
    </submittedName>
</protein>
<gene>
    <name evidence="1" type="ORF">TbrSNM41_07890</name>
</gene>
<evidence type="ECO:0000313" key="1">
    <source>
        <dbReference type="EMBL" id="BDG16055.1"/>
    </source>
</evidence>
<proteinExistence type="predicted"/>
<organism evidence="1 2">
    <name type="scientific">Thermus brockianus</name>
    <dbReference type="NCBI Taxonomy" id="56956"/>
    <lineage>
        <taxon>Bacteria</taxon>
        <taxon>Thermotogati</taxon>
        <taxon>Deinococcota</taxon>
        <taxon>Deinococci</taxon>
        <taxon>Thermales</taxon>
        <taxon>Thermaceae</taxon>
        <taxon>Thermus</taxon>
    </lineage>
</organism>
<keyword evidence="2" id="KW-1185">Reference proteome</keyword>